<evidence type="ECO:0000313" key="1">
    <source>
        <dbReference type="EMBL" id="QEG37723.1"/>
    </source>
</evidence>
<name>A0A5B9QUW1_9BACT</name>
<evidence type="ECO:0000313" key="2">
    <source>
        <dbReference type="Proteomes" id="UP000323917"/>
    </source>
</evidence>
<keyword evidence="2" id="KW-1185">Reference proteome</keyword>
<dbReference type="RefSeq" id="WP_148075913.1">
    <property type="nucleotide sequence ID" value="NZ_CP042913.1"/>
</dbReference>
<proteinExistence type="predicted"/>
<accession>A0A5B9QUW1</accession>
<organism evidence="1 2">
    <name type="scientific">Bythopirellula goksoeyrii</name>
    <dbReference type="NCBI Taxonomy" id="1400387"/>
    <lineage>
        <taxon>Bacteria</taxon>
        <taxon>Pseudomonadati</taxon>
        <taxon>Planctomycetota</taxon>
        <taxon>Planctomycetia</taxon>
        <taxon>Pirellulales</taxon>
        <taxon>Lacipirellulaceae</taxon>
        <taxon>Bythopirellula</taxon>
    </lineage>
</organism>
<sequence length="81" mass="9470">MPKPPVHEVRFGMIKASIWHNQTKNGERFNITVSRIYKNGDRWVESSHFGRDDLLLVSKASDLAHTWICEQQHSEKGRTHE</sequence>
<protein>
    <submittedName>
        <fullName evidence="1">Uncharacterized protein</fullName>
    </submittedName>
</protein>
<dbReference type="EMBL" id="CP042913">
    <property type="protein sequence ID" value="QEG37723.1"/>
    <property type="molecule type" value="Genomic_DNA"/>
</dbReference>
<dbReference type="AlphaFoldDB" id="A0A5B9QUW1"/>
<reference evidence="1 2" key="1">
    <citation type="submission" date="2019-08" db="EMBL/GenBank/DDBJ databases">
        <title>Deep-cultivation of Planctomycetes and their phenomic and genomic characterization uncovers novel biology.</title>
        <authorList>
            <person name="Wiegand S."/>
            <person name="Jogler M."/>
            <person name="Boedeker C."/>
            <person name="Pinto D."/>
            <person name="Vollmers J."/>
            <person name="Rivas-Marin E."/>
            <person name="Kohn T."/>
            <person name="Peeters S.H."/>
            <person name="Heuer A."/>
            <person name="Rast P."/>
            <person name="Oberbeckmann S."/>
            <person name="Bunk B."/>
            <person name="Jeske O."/>
            <person name="Meyerdierks A."/>
            <person name="Storesund J.E."/>
            <person name="Kallscheuer N."/>
            <person name="Luecker S."/>
            <person name="Lage O.M."/>
            <person name="Pohl T."/>
            <person name="Merkel B.J."/>
            <person name="Hornburger P."/>
            <person name="Mueller R.-W."/>
            <person name="Bruemmer F."/>
            <person name="Labrenz M."/>
            <person name="Spormann A.M."/>
            <person name="Op den Camp H."/>
            <person name="Overmann J."/>
            <person name="Amann R."/>
            <person name="Jetten M.S.M."/>
            <person name="Mascher T."/>
            <person name="Medema M.H."/>
            <person name="Devos D.P."/>
            <person name="Kaster A.-K."/>
            <person name="Ovreas L."/>
            <person name="Rohde M."/>
            <person name="Galperin M.Y."/>
            <person name="Jogler C."/>
        </authorList>
    </citation>
    <scope>NUCLEOTIDE SEQUENCE [LARGE SCALE GENOMIC DNA]</scope>
    <source>
        <strain evidence="1 2">Pr1d</strain>
    </source>
</reference>
<dbReference type="Proteomes" id="UP000323917">
    <property type="component" value="Chromosome"/>
</dbReference>
<gene>
    <name evidence="1" type="ORF">Pr1d_50690</name>
</gene>
<dbReference type="OrthoDB" id="9797435at2"/>
<dbReference type="KEGG" id="bgok:Pr1d_50690"/>